<dbReference type="EMBL" id="SRYR01000001">
    <property type="protein sequence ID" value="TGY43546.1"/>
    <property type="molecule type" value="Genomic_DNA"/>
</dbReference>
<dbReference type="RefSeq" id="WP_136003944.1">
    <property type="nucleotide sequence ID" value="NZ_SRYR01000001.1"/>
</dbReference>
<dbReference type="Proteomes" id="UP000306888">
    <property type="component" value="Unassembled WGS sequence"/>
</dbReference>
<dbReference type="OrthoDB" id="1736719at2"/>
<evidence type="ECO:0000313" key="2">
    <source>
        <dbReference type="Proteomes" id="UP000306888"/>
    </source>
</evidence>
<comment type="caution">
    <text evidence="1">The sequence shown here is derived from an EMBL/GenBank/DDBJ whole genome shotgun (WGS) entry which is preliminary data.</text>
</comment>
<proteinExistence type="predicted"/>
<sequence length="343" mass="41564">MENRKNSYYLVRYKPNILLKFSYKESIGIYYELIKDGKRLEGKIIHKSAFRHFNIVYSKDSSINLICQDICGDIILYKFRKGKWSFKALLYMKYNKISPINFYSYENNQELRFLYSDIDYSKGEIISVNFNKYLEYESTNVILREKNINSLDYRIFSNGENNFILISTKDFSRENLIVRRLDIEDEMKDFKEEIIVENCKYEDMSFLPIEQKCHFLFLKEYDKLRTINYKVFYYKDEKYYSNEFELFKGIDIKSCILIEERGLIFAFWICNNNLYGAFLIDEEKGFSRPIIYRNIKGKNIKKIYLYNGDKTMETYVLEDALELRLIIEEVFEERFFNITTNYI</sequence>
<gene>
    <name evidence="1" type="ORF">E5347_01665</name>
</gene>
<reference evidence="1 2" key="1">
    <citation type="submission" date="2019-04" db="EMBL/GenBank/DDBJ databases">
        <title>Microbes associate with the intestines of laboratory mice.</title>
        <authorList>
            <person name="Navarre W."/>
            <person name="Wong E."/>
            <person name="Huang K."/>
            <person name="Tropini C."/>
            <person name="Ng K."/>
            <person name="Yu B."/>
        </authorList>
    </citation>
    <scope>NUCLEOTIDE SEQUENCE [LARGE SCALE GENOMIC DNA]</scope>
    <source>
        <strain evidence="1 2">NM50_B9-20</strain>
    </source>
</reference>
<accession>A0A4S2DMJ9</accession>
<protein>
    <submittedName>
        <fullName evidence="1">Uncharacterized protein</fullName>
    </submittedName>
</protein>
<dbReference type="AlphaFoldDB" id="A0A4S2DMJ9"/>
<keyword evidence="2" id="KW-1185">Reference proteome</keyword>
<evidence type="ECO:0000313" key="1">
    <source>
        <dbReference type="EMBL" id="TGY43546.1"/>
    </source>
</evidence>
<name>A0A4S2DMJ9_9CLOT</name>
<organism evidence="1 2">
    <name type="scientific">Clostridium sartagoforme</name>
    <dbReference type="NCBI Taxonomy" id="84031"/>
    <lineage>
        <taxon>Bacteria</taxon>
        <taxon>Bacillati</taxon>
        <taxon>Bacillota</taxon>
        <taxon>Clostridia</taxon>
        <taxon>Eubacteriales</taxon>
        <taxon>Clostridiaceae</taxon>
        <taxon>Clostridium</taxon>
    </lineage>
</organism>